<name>A0A1J1J1Z7_9DIPT</name>
<evidence type="ECO:0000313" key="2">
    <source>
        <dbReference type="Proteomes" id="UP000183832"/>
    </source>
</evidence>
<gene>
    <name evidence="1" type="ORF">CLUMA_CG017932</name>
</gene>
<protein>
    <submittedName>
        <fullName evidence="1">CLUMA_CG017932, isoform A</fullName>
    </submittedName>
</protein>
<organism evidence="1 2">
    <name type="scientific">Clunio marinus</name>
    <dbReference type="NCBI Taxonomy" id="568069"/>
    <lineage>
        <taxon>Eukaryota</taxon>
        <taxon>Metazoa</taxon>
        <taxon>Ecdysozoa</taxon>
        <taxon>Arthropoda</taxon>
        <taxon>Hexapoda</taxon>
        <taxon>Insecta</taxon>
        <taxon>Pterygota</taxon>
        <taxon>Neoptera</taxon>
        <taxon>Endopterygota</taxon>
        <taxon>Diptera</taxon>
        <taxon>Nematocera</taxon>
        <taxon>Chironomoidea</taxon>
        <taxon>Chironomidae</taxon>
        <taxon>Clunio</taxon>
    </lineage>
</organism>
<dbReference type="AlphaFoldDB" id="A0A1J1J1Z7"/>
<dbReference type="Proteomes" id="UP000183832">
    <property type="component" value="Unassembled WGS sequence"/>
</dbReference>
<keyword evidence="2" id="KW-1185">Reference proteome</keyword>
<dbReference type="EMBL" id="CVRI01000063">
    <property type="protein sequence ID" value="CRL04881.1"/>
    <property type="molecule type" value="Genomic_DNA"/>
</dbReference>
<accession>A0A1J1J1Z7</accession>
<reference evidence="1 2" key="1">
    <citation type="submission" date="2015-04" db="EMBL/GenBank/DDBJ databases">
        <authorList>
            <person name="Syromyatnikov M.Y."/>
            <person name="Popov V.N."/>
        </authorList>
    </citation>
    <scope>NUCLEOTIDE SEQUENCE [LARGE SCALE GENOMIC DNA]</scope>
</reference>
<proteinExistence type="predicted"/>
<evidence type="ECO:0000313" key="1">
    <source>
        <dbReference type="EMBL" id="CRL04881.1"/>
    </source>
</evidence>
<sequence>MEYEMGYDIDGKKKICMNSLTIHNDEIYFVAKFPPKWKKKKPHIYLHINAGASSHGFLITLTESKTEENETNDGRNLLRKAKSISKLGFILLNALTAFDDSLKF</sequence>